<evidence type="ECO:0000256" key="1">
    <source>
        <dbReference type="SAM" id="Phobius"/>
    </source>
</evidence>
<protein>
    <recommendedName>
        <fullName evidence="4">Transmembrane protein</fullName>
    </recommendedName>
</protein>
<gene>
    <name evidence="2" type="ORF">RC54_00070</name>
</gene>
<sequence>MDDTSEQDEHNLKAVLSTYWHAYGGWRAIIFSPFFWISIILAIISTHFWLTQPWWDQVLSVMPNVLGFTLGGFAIFLGFGDEKFRELISGQDEGDNSASAYMEVSATFLHFVLIQLFALLAAIIAKAVSFDTPDCLKSILGMLTWLRAPADFLGYWLFLYGLCIIAASALAIFRVSFWYDVFQTHNRKQK</sequence>
<dbReference type="EMBL" id="CP024996">
    <property type="protein sequence ID" value="AYR22309.1"/>
    <property type="molecule type" value="Genomic_DNA"/>
</dbReference>
<evidence type="ECO:0008006" key="4">
    <source>
        <dbReference type="Google" id="ProtNLM"/>
    </source>
</evidence>
<accession>A0AAD0XF79</accession>
<evidence type="ECO:0000313" key="2">
    <source>
        <dbReference type="EMBL" id="AYR22309.1"/>
    </source>
</evidence>
<feature type="transmembrane region" description="Helical" evidence="1">
    <location>
        <begin position="61"/>
        <end position="79"/>
    </location>
</feature>
<dbReference type="RefSeq" id="WP_061789897.1">
    <property type="nucleotide sequence ID" value="NZ_CP024996.1"/>
</dbReference>
<keyword evidence="1" id="KW-0812">Transmembrane</keyword>
<dbReference type="AlphaFoldDB" id="A0AAD0XF79"/>
<feature type="transmembrane region" description="Helical" evidence="1">
    <location>
        <begin position="28"/>
        <end position="49"/>
    </location>
</feature>
<keyword evidence="1" id="KW-1133">Transmembrane helix</keyword>
<feature type="transmembrane region" description="Helical" evidence="1">
    <location>
        <begin position="100"/>
        <end position="124"/>
    </location>
</feature>
<evidence type="ECO:0000313" key="3">
    <source>
        <dbReference type="Proteomes" id="UP000269199"/>
    </source>
</evidence>
<organism evidence="2 3">
    <name type="scientific">Herbaspirillum rubrisubalbicans</name>
    <dbReference type="NCBI Taxonomy" id="80842"/>
    <lineage>
        <taxon>Bacteria</taxon>
        <taxon>Pseudomonadati</taxon>
        <taxon>Pseudomonadota</taxon>
        <taxon>Betaproteobacteria</taxon>
        <taxon>Burkholderiales</taxon>
        <taxon>Oxalobacteraceae</taxon>
        <taxon>Herbaspirillum</taxon>
    </lineage>
</organism>
<reference evidence="2 3" key="1">
    <citation type="submission" date="2017-11" db="EMBL/GenBank/DDBJ databases">
        <title>Complete genome sequence of Herbaspirillum rubrisubalbicans DSM 11543.</title>
        <authorList>
            <person name="Chen M."/>
            <person name="An Q."/>
        </authorList>
    </citation>
    <scope>NUCLEOTIDE SEQUENCE [LARGE SCALE GENOMIC DNA]</scope>
    <source>
        <strain evidence="2 3">DSM 11543</strain>
    </source>
</reference>
<feature type="transmembrane region" description="Helical" evidence="1">
    <location>
        <begin position="153"/>
        <end position="179"/>
    </location>
</feature>
<dbReference type="Proteomes" id="UP000269199">
    <property type="component" value="Chromosome"/>
</dbReference>
<proteinExistence type="predicted"/>
<name>A0AAD0XF79_9BURK</name>
<keyword evidence="1" id="KW-0472">Membrane</keyword>